<accession>A0A2T3N9R6</accession>
<evidence type="ECO:0000313" key="1">
    <source>
        <dbReference type="EMBL" id="PSW10245.1"/>
    </source>
</evidence>
<dbReference type="Proteomes" id="UP000241346">
    <property type="component" value="Unassembled WGS sequence"/>
</dbReference>
<dbReference type="EMBL" id="PYMB01000011">
    <property type="protein sequence ID" value="PSW10245.1"/>
    <property type="molecule type" value="Genomic_DNA"/>
</dbReference>
<organism evidence="1 2">
    <name type="scientific">Photobacterium rosenbergii</name>
    <dbReference type="NCBI Taxonomy" id="294936"/>
    <lineage>
        <taxon>Bacteria</taxon>
        <taxon>Pseudomonadati</taxon>
        <taxon>Pseudomonadota</taxon>
        <taxon>Gammaproteobacteria</taxon>
        <taxon>Vibrionales</taxon>
        <taxon>Vibrionaceae</taxon>
        <taxon>Photobacterium</taxon>
    </lineage>
</organism>
<name>A0A2T3N9R6_9GAMM</name>
<comment type="caution">
    <text evidence="1">The sequence shown here is derived from an EMBL/GenBank/DDBJ whole genome shotgun (WGS) entry which is preliminary data.</text>
</comment>
<dbReference type="AlphaFoldDB" id="A0A2T3N9R6"/>
<gene>
    <name evidence="1" type="ORF">C9J01_18705</name>
</gene>
<proteinExistence type="predicted"/>
<evidence type="ECO:0000313" key="2">
    <source>
        <dbReference type="Proteomes" id="UP000241346"/>
    </source>
</evidence>
<sequence length="69" mass="7825">MTIGLRFPMNTFEQHIARGIKLQSSTFQSMASHPTQKAQLNRSVKVKANTLLAFTKRNFLAEYKGNIRG</sequence>
<protein>
    <submittedName>
        <fullName evidence="1">Uncharacterized protein</fullName>
    </submittedName>
</protein>
<reference evidence="1 2" key="1">
    <citation type="submission" date="2018-03" db="EMBL/GenBank/DDBJ databases">
        <title>Whole genome sequencing of Histamine producing bacteria.</title>
        <authorList>
            <person name="Butler K."/>
        </authorList>
    </citation>
    <scope>NUCLEOTIDE SEQUENCE [LARGE SCALE GENOMIC DNA]</scope>
    <source>
        <strain evidence="1 2">DSM 19138</strain>
    </source>
</reference>